<accession>A0ABR1FI72</accession>
<feature type="region of interest" description="Disordered" evidence="1">
    <location>
        <begin position="236"/>
        <end position="298"/>
    </location>
</feature>
<dbReference type="SUPFAM" id="SSF52540">
    <property type="entry name" value="P-loop containing nucleoside triphosphate hydrolases"/>
    <property type="match status" value="1"/>
</dbReference>
<name>A0ABR1FI72_AURAN</name>
<proteinExistence type="predicted"/>
<reference evidence="2 3" key="1">
    <citation type="submission" date="2024-03" db="EMBL/GenBank/DDBJ databases">
        <title>Aureococcus anophagefferens CCMP1851 and Kratosvirus quantuckense: Draft genome of a second virus-susceptible host strain in the model system.</title>
        <authorList>
            <person name="Chase E."/>
            <person name="Truchon A.R."/>
            <person name="Schepens W."/>
            <person name="Wilhelm S.W."/>
        </authorList>
    </citation>
    <scope>NUCLEOTIDE SEQUENCE [LARGE SCALE GENOMIC DNA]</scope>
    <source>
        <strain evidence="2 3">CCMP1851</strain>
    </source>
</reference>
<feature type="compositionally biased region" description="Pro residues" evidence="1">
    <location>
        <begin position="127"/>
        <end position="137"/>
    </location>
</feature>
<dbReference type="InterPro" id="IPR027417">
    <property type="entry name" value="P-loop_NTPase"/>
</dbReference>
<evidence type="ECO:0000313" key="2">
    <source>
        <dbReference type="EMBL" id="KAK7231234.1"/>
    </source>
</evidence>
<keyword evidence="3" id="KW-1185">Reference proteome</keyword>
<protein>
    <submittedName>
        <fullName evidence="2">Uncharacterized protein</fullName>
    </submittedName>
</protein>
<feature type="compositionally biased region" description="Low complexity" evidence="1">
    <location>
        <begin position="114"/>
        <end position="126"/>
    </location>
</feature>
<feature type="compositionally biased region" description="Low complexity" evidence="1">
    <location>
        <begin position="33"/>
        <end position="42"/>
    </location>
</feature>
<dbReference type="EMBL" id="JBBJCI010000418">
    <property type="protein sequence ID" value="KAK7231234.1"/>
    <property type="molecule type" value="Genomic_DNA"/>
</dbReference>
<feature type="region of interest" description="Disordered" evidence="1">
    <location>
        <begin position="1"/>
        <end position="141"/>
    </location>
</feature>
<evidence type="ECO:0000313" key="3">
    <source>
        <dbReference type="Proteomes" id="UP001363151"/>
    </source>
</evidence>
<evidence type="ECO:0000256" key="1">
    <source>
        <dbReference type="SAM" id="MobiDB-lite"/>
    </source>
</evidence>
<feature type="compositionally biased region" description="Basic residues" evidence="1">
    <location>
        <begin position="11"/>
        <end position="32"/>
    </location>
</feature>
<comment type="caution">
    <text evidence="2">The sequence shown here is derived from an EMBL/GenBank/DDBJ whole genome shotgun (WGS) entry which is preliminary data.</text>
</comment>
<dbReference type="Proteomes" id="UP001363151">
    <property type="component" value="Unassembled WGS sequence"/>
</dbReference>
<feature type="compositionally biased region" description="Low complexity" evidence="1">
    <location>
        <begin position="327"/>
        <end position="338"/>
    </location>
</feature>
<organism evidence="2 3">
    <name type="scientific">Aureococcus anophagefferens</name>
    <name type="common">Harmful bloom alga</name>
    <dbReference type="NCBI Taxonomy" id="44056"/>
    <lineage>
        <taxon>Eukaryota</taxon>
        <taxon>Sar</taxon>
        <taxon>Stramenopiles</taxon>
        <taxon>Ochrophyta</taxon>
        <taxon>Pelagophyceae</taxon>
        <taxon>Pelagomonadales</taxon>
        <taxon>Pelagomonadaceae</taxon>
        <taxon>Aureococcus</taxon>
    </lineage>
</organism>
<feature type="compositionally biased region" description="Pro residues" evidence="1">
    <location>
        <begin position="75"/>
        <end position="85"/>
    </location>
</feature>
<sequence length="377" mass="39248">MAALGSPRAAPRPRPRRRRARAAARAGRRAARGRAAAPAAAARRARAAPPPAPPPPPANASSSPRARRAAAARAPSPPEPRPRPPCAAVTANEALKRRIEENKAAALARKRSRQSPARQAARAARATPPPPPPPAPRARPRLGLLRGEAVDRALALGRGDILEIHGKAGAGKSNLAHAPRHAARTAPGAKVLVVETKGRSAARASLAFLKARGGNADRARDLLVSSAPRREVLLATPRARAQGLRGPRRVAPRRRLPRGRRPRAAAPGGAPRSRTRSPAVAALSKAPRRPALTNHVSADFSDGADPSAVVAADDATFAKVATARLRLTRARPPASGPRRSSRAPRDDFGDLPSSHFAVTAAGVADAGEPGTGWRTIK</sequence>
<gene>
    <name evidence="2" type="ORF">SO694_00179035</name>
</gene>
<feature type="compositionally biased region" description="Pro residues" evidence="1">
    <location>
        <begin position="48"/>
        <end position="58"/>
    </location>
</feature>
<feature type="region of interest" description="Disordered" evidence="1">
    <location>
        <begin position="327"/>
        <end position="354"/>
    </location>
</feature>
<feature type="compositionally biased region" description="Basic and acidic residues" evidence="1">
    <location>
        <begin position="94"/>
        <end position="103"/>
    </location>
</feature>
<feature type="compositionally biased region" description="Basic residues" evidence="1">
    <location>
        <begin position="246"/>
        <end position="263"/>
    </location>
</feature>